<keyword evidence="2" id="KW-1185">Reference proteome</keyword>
<name>A0A9W6Z2J9_AMBMO</name>
<dbReference type="Proteomes" id="UP001165063">
    <property type="component" value="Unassembled WGS sequence"/>
</dbReference>
<proteinExistence type="predicted"/>
<comment type="caution">
    <text evidence="1">The sequence shown here is derived from an EMBL/GenBank/DDBJ whole genome shotgun (WGS) entry which is preliminary data.</text>
</comment>
<organism evidence="1 2">
    <name type="scientific">Ambrosiozyma monospora</name>
    <name type="common">Yeast</name>
    <name type="synonym">Endomycopsis monosporus</name>
    <dbReference type="NCBI Taxonomy" id="43982"/>
    <lineage>
        <taxon>Eukaryota</taxon>
        <taxon>Fungi</taxon>
        <taxon>Dikarya</taxon>
        <taxon>Ascomycota</taxon>
        <taxon>Saccharomycotina</taxon>
        <taxon>Pichiomycetes</taxon>
        <taxon>Pichiales</taxon>
        <taxon>Pichiaceae</taxon>
        <taxon>Ambrosiozyma</taxon>
    </lineage>
</organism>
<evidence type="ECO:0000313" key="2">
    <source>
        <dbReference type="Proteomes" id="UP001165063"/>
    </source>
</evidence>
<dbReference type="AlphaFoldDB" id="A0A9W6Z2J9"/>
<dbReference type="EMBL" id="BSXU01004835">
    <property type="protein sequence ID" value="GMG48053.1"/>
    <property type="molecule type" value="Genomic_DNA"/>
</dbReference>
<gene>
    <name evidence="1" type="ORF">Amon01_000699700</name>
</gene>
<protein>
    <submittedName>
        <fullName evidence="1">Unnamed protein product</fullName>
    </submittedName>
</protein>
<evidence type="ECO:0000313" key="1">
    <source>
        <dbReference type="EMBL" id="GMG48053.1"/>
    </source>
</evidence>
<reference evidence="1" key="1">
    <citation type="submission" date="2023-04" db="EMBL/GenBank/DDBJ databases">
        <title>Ambrosiozyma monospora NBRC 1965.</title>
        <authorList>
            <person name="Ichikawa N."/>
            <person name="Sato H."/>
            <person name="Tonouchi N."/>
        </authorList>
    </citation>
    <scope>NUCLEOTIDE SEQUENCE</scope>
    <source>
        <strain evidence="1">NBRC 1965</strain>
    </source>
</reference>
<sequence>MSTQIQLPLMENVSDIPKMIETIEKTDLDKNTKRKLVEWLKITELDWTSVGGVLNIFQSKRDDIQQEYNAVLELSPENKALLDSFMGKYKSESREAVQKMIDEMYEAGDADNASVLHFVYLSKQLKFFTICYDFFEAIQDGKLKNFKFNWNRMIDGINGCLDRNIDISDLF</sequence>
<accession>A0A9W6Z2J9</accession>